<dbReference type="SUPFAM" id="SSF52540">
    <property type="entry name" value="P-loop containing nucleoside triphosphate hydrolases"/>
    <property type="match status" value="1"/>
</dbReference>
<keyword evidence="4" id="KW-0067">ATP-binding</keyword>
<dbReference type="Proteomes" id="UP000050761">
    <property type="component" value="Unassembled WGS sequence"/>
</dbReference>
<keyword evidence="3" id="KW-0347">Helicase</keyword>
<proteinExistence type="predicted"/>
<dbReference type="InterPro" id="IPR041679">
    <property type="entry name" value="DNA2/NAM7-like_C"/>
</dbReference>
<evidence type="ECO:0000256" key="4">
    <source>
        <dbReference type="ARBA" id="ARBA00022840"/>
    </source>
</evidence>
<accession>A0A183GKM0</accession>
<dbReference type="AlphaFoldDB" id="A0A183GKM0"/>
<dbReference type="Gene3D" id="3.40.50.300">
    <property type="entry name" value="P-loop containing nucleotide triphosphate hydrolases"/>
    <property type="match status" value="3"/>
</dbReference>
<evidence type="ECO:0000259" key="5">
    <source>
        <dbReference type="Pfam" id="PF13087"/>
    </source>
</evidence>
<sequence>MASDITNTPVDNPLEDLHAARKQVKRTALFHNRRQEELRDFKLKDVFDKLNMDAADFQEWLKRMGLLTIDEAPMIPEATFIALLSRFQYACYTLVGDSKQLPPYASTTSPRLWLSAHSLAHRRGNAPVCTIRTVYRPHAGLMRLNSKFFYDDALRCGTPVELRRNLLSRMKLTNPEIPLAVVNVRGHAVRSVAGSYSNDIEANAVRVLLCLLKAKGVRAEDIMVTVATVDSAQGAEKSIVIVCTTRTHIDKDANHSFFADPNCLNVALSRARAGMFVIGCLSSLKVIPLWEQIITWCQLQ</sequence>
<dbReference type="Pfam" id="PF13087">
    <property type="entry name" value="AAA_12"/>
    <property type="match status" value="1"/>
</dbReference>
<evidence type="ECO:0000313" key="6">
    <source>
        <dbReference type="Proteomes" id="UP000050761"/>
    </source>
</evidence>
<protein>
    <submittedName>
        <fullName evidence="7">AAA_12 domain-containing protein</fullName>
    </submittedName>
</protein>
<evidence type="ECO:0000256" key="3">
    <source>
        <dbReference type="ARBA" id="ARBA00022806"/>
    </source>
</evidence>
<evidence type="ECO:0000313" key="7">
    <source>
        <dbReference type="WBParaSite" id="HPBE_0002324001-mRNA-1"/>
    </source>
</evidence>
<dbReference type="InterPro" id="IPR050534">
    <property type="entry name" value="Coronavir_polyprotein_1ab"/>
</dbReference>
<keyword evidence="1" id="KW-0547">Nucleotide-binding</keyword>
<dbReference type="GO" id="GO:0005524">
    <property type="term" value="F:ATP binding"/>
    <property type="evidence" value="ECO:0007669"/>
    <property type="project" value="UniProtKB-KW"/>
</dbReference>
<dbReference type="WBParaSite" id="HPBE_0002324001-mRNA-1">
    <property type="protein sequence ID" value="HPBE_0002324001-mRNA-1"/>
    <property type="gene ID" value="HPBE_0002324001"/>
</dbReference>
<evidence type="ECO:0000256" key="1">
    <source>
        <dbReference type="ARBA" id="ARBA00022741"/>
    </source>
</evidence>
<dbReference type="GO" id="GO:0043139">
    <property type="term" value="F:5'-3' DNA helicase activity"/>
    <property type="evidence" value="ECO:0007669"/>
    <property type="project" value="TreeGrafter"/>
</dbReference>
<dbReference type="GO" id="GO:0016787">
    <property type="term" value="F:hydrolase activity"/>
    <property type="evidence" value="ECO:0007669"/>
    <property type="project" value="UniProtKB-KW"/>
</dbReference>
<dbReference type="PANTHER" id="PTHR43788:SF16">
    <property type="entry name" value="HELICASE WITH ZINC FINGER 2"/>
    <property type="match status" value="1"/>
</dbReference>
<dbReference type="PANTHER" id="PTHR43788">
    <property type="entry name" value="DNA2/NAM7 HELICASE FAMILY MEMBER"/>
    <property type="match status" value="1"/>
</dbReference>
<feature type="domain" description="DNA2/NAM7 helicase-like C-terminal" evidence="5">
    <location>
        <begin position="221"/>
        <end position="280"/>
    </location>
</feature>
<dbReference type="InterPro" id="IPR047187">
    <property type="entry name" value="SF1_C_Upf1"/>
</dbReference>
<evidence type="ECO:0000256" key="2">
    <source>
        <dbReference type="ARBA" id="ARBA00022801"/>
    </source>
</evidence>
<dbReference type="CDD" id="cd18808">
    <property type="entry name" value="SF1_C_Upf1"/>
    <property type="match status" value="1"/>
</dbReference>
<name>A0A183GKM0_HELPZ</name>
<keyword evidence="6" id="KW-1185">Reference proteome</keyword>
<reference evidence="7" key="1">
    <citation type="submission" date="2019-09" db="UniProtKB">
        <authorList>
            <consortium name="WormBaseParasite"/>
        </authorList>
    </citation>
    <scope>IDENTIFICATION</scope>
</reference>
<organism evidence="6 7">
    <name type="scientific">Heligmosomoides polygyrus</name>
    <name type="common">Parasitic roundworm</name>
    <dbReference type="NCBI Taxonomy" id="6339"/>
    <lineage>
        <taxon>Eukaryota</taxon>
        <taxon>Metazoa</taxon>
        <taxon>Ecdysozoa</taxon>
        <taxon>Nematoda</taxon>
        <taxon>Chromadorea</taxon>
        <taxon>Rhabditida</taxon>
        <taxon>Rhabditina</taxon>
        <taxon>Rhabditomorpha</taxon>
        <taxon>Strongyloidea</taxon>
        <taxon>Heligmosomidae</taxon>
        <taxon>Heligmosomoides</taxon>
    </lineage>
</organism>
<dbReference type="InterPro" id="IPR027417">
    <property type="entry name" value="P-loop_NTPase"/>
</dbReference>
<keyword evidence="2" id="KW-0378">Hydrolase</keyword>